<keyword evidence="1" id="KW-0479">Metal-binding</keyword>
<dbReference type="InterPro" id="IPR037187">
    <property type="entry name" value="DnaK_N"/>
</dbReference>
<dbReference type="SUPFAM" id="SSF57716">
    <property type="entry name" value="Glucocorticoid receptor-like (DNA-binding domain)"/>
    <property type="match status" value="1"/>
</dbReference>
<organism evidence="7 8">
    <name type="scientific">Candidatus Thermokryptus mobilis</name>
    <dbReference type="NCBI Taxonomy" id="1643428"/>
    <lineage>
        <taxon>Bacteria</taxon>
        <taxon>Pseudomonadati</taxon>
        <taxon>Candidatus Kryptoniota</taxon>
        <taxon>Candidatus Thermokryptus</taxon>
    </lineage>
</organism>
<dbReference type="EMBL" id="FAOO01000023">
    <property type="protein sequence ID" value="CUU08580.1"/>
    <property type="molecule type" value="Genomic_DNA"/>
</dbReference>
<dbReference type="GO" id="GO:0008270">
    <property type="term" value="F:zinc ion binding"/>
    <property type="evidence" value="ECO:0007669"/>
    <property type="project" value="UniProtKB-KW"/>
</dbReference>
<evidence type="ECO:0000259" key="6">
    <source>
        <dbReference type="Pfam" id="PF01258"/>
    </source>
</evidence>
<sequence length="184" mass="21168">MPAKKKSKVKKAKVKSAKKVAKKKTVKKVAKRKNVSTPKSRVESINVNPSNANQKEQVKSSYSKEELEHFKQILLKKREEILEMLEAHKQSLIEATTQNDKPVGTPYSIHMEYGTETEEREKTMFFIAREEKMLNYIDAALMRIERGTYGVCIKCGKLIDKRRLEAVPHTQLCIECKLAQKKGF</sequence>
<proteinExistence type="predicted"/>
<dbReference type="AlphaFoldDB" id="A0A0S4NBR9"/>
<feature type="compositionally biased region" description="Polar residues" evidence="5">
    <location>
        <begin position="35"/>
        <end position="55"/>
    </location>
</feature>
<feature type="zinc finger region" description="dksA C4-type" evidence="4">
    <location>
        <begin position="152"/>
        <end position="176"/>
    </location>
</feature>
<dbReference type="PROSITE" id="PS51128">
    <property type="entry name" value="ZF_DKSA_2"/>
    <property type="match status" value="1"/>
</dbReference>
<dbReference type="PANTHER" id="PTHR33823:SF2">
    <property type="entry name" value="RNA POLYMERASE-BINDING TRANSCRIPTION FACTOR DKSA"/>
    <property type="match status" value="1"/>
</dbReference>
<evidence type="ECO:0000256" key="3">
    <source>
        <dbReference type="ARBA" id="ARBA00022833"/>
    </source>
</evidence>
<feature type="region of interest" description="Disordered" evidence="5">
    <location>
        <begin position="1"/>
        <end position="61"/>
    </location>
</feature>
<dbReference type="RefSeq" id="WP_140945826.1">
    <property type="nucleotide sequence ID" value="NZ_FAOO01000023.1"/>
</dbReference>
<keyword evidence="2" id="KW-0863">Zinc-finger</keyword>
<reference evidence="8" key="1">
    <citation type="submission" date="2015-11" db="EMBL/GenBank/DDBJ databases">
        <authorList>
            <person name="Varghese N."/>
        </authorList>
    </citation>
    <scope>NUCLEOTIDE SEQUENCE [LARGE SCALE GENOMIC DNA]</scope>
</reference>
<dbReference type="Gene3D" id="1.20.120.910">
    <property type="entry name" value="DksA, coiled-coil domain"/>
    <property type="match status" value="1"/>
</dbReference>
<dbReference type="OrthoDB" id="9811543at2"/>
<dbReference type="SUPFAM" id="SSF109635">
    <property type="entry name" value="DnaK suppressor protein DksA, alpha-hairpin domain"/>
    <property type="match status" value="1"/>
</dbReference>
<keyword evidence="8" id="KW-1185">Reference proteome</keyword>
<dbReference type="Pfam" id="PF01258">
    <property type="entry name" value="zf-dskA_traR"/>
    <property type="match status" value="1"/>
</dbReference>
<evidence type="ECO:0000256" key="5">
    <source>
        <dbReference type="SAM" id="MobiDB-lite"/>
    </source>
</evidence>
<evidence type="ECO:0000313" key="7">
    <source>
        <dbReference type="EMBL" id="CUU08580.1"/>
    </source>
</evidence>
<name>A0A0S4NBR9_9BACT</name>
<gene>
    <name evidence="7" type="ORF">JGI1_02118</name>
</gene>
<keyword evidence="3" id="KW-0862">Zinc</keyword>
<dbReference type="InterPro" id="IPR000962">
    <property type="entry name" value="Znf_DskA_TraR"/>
</dbReference>
<accession>A0A0S4NBR9</accession>
<dbReference type="Proteomes" id="UP000320623">
    <property type="component" value="Unassembled WGS sequence"/>
</dbReference>
<dbReference type="STRING" id="1643428.GCA_001442855_02074"/>
<evidence type="ECO:0000313" key="8">
    <source>
        <dbReference type="Proteomes" id="UP000320623"/>
    </source>
</evidence>
<feature type="compositionally biased region" description="Basic residues" evidence="5">
    <location>
        <begin position="1"/>
        <end position="34"/>
    </location>
</feature>
<feature type="domain" description="Zinc finger DksA/TraR C4-type" evidence="6">
    <location>
        <begin position="147"/>
        <end position="177"/>
    </location>
</feature>
<dbReference type="PANTHER" id="PTHR33823">
    <property type="entry name" value="RNA POLYMERASE-BINDING TRANSCRIPTION FACTOR DKSA-RELATED"/>
    <property type="match status" value="1"/>
</dbReference>
<evidence type="ECO:0000256" key="2">
    <source>
        <dbReference type="ARBA" id="ARBA00022771"/>
    </source>
</evidence>
<evidence type="ECO:0000256" key="4">
    <source>
        <dbReference type="PROSITE-ProRule" id="PRU00510"/>
    </source>
</evidence>
<protein>
    <submittedName>
        <fullName evidence="7">Transcriptional regulator, TraR/DksA family</fullName>
    </submittedName>
</protein>
<evidence type="ECO:0000256" key="1">
    <source>
        <dbReference type="ARBA" id="ARBA00022723"/>
    </source>
</evidence>